<dbReference type="InterPro" id="IPR006016">
    <property type="entry name" value="UspA"/>
</dbReference>
<dbReference type="Gene3D" id="3.40.50.620">
    <property type="entry name" value="HUPs"/>
    <property type="match status" value="1"/>
</dbReference>
<dbReference type="AlphaFoldDB" id="A0A7W7H2L3"/>
<reference evidence="3 4" key="1">
    <citation type="submission" date="2020-08" db="EMBL/GenBank/DDBJ databases">
        <title>Sequencing the genomes of 1000 actinobacteria strains.</title>
        <authorList>
            <person name="Klenk H.-P."/>
        </authorList>
    </citation>
    <scope>NUCLEOTIDE SEQUENCE [LARGE SCALE GENOMIC DNA]</scope>
    <source>
        <strain evidence="3 4">DSM 45809</strain>
    </source>
</reference>
<dbReference type="SUPFAM" id="SSF52402">
    <property type="entry name" value="Adenine nucleotide alpha hydrolases-like"/>
    <property type="match status" value="2"/>
</dbReference>
<dbReference type="InterPro" id="IPR006015">
    <property type="entry name" value="Universal_stress_UspA"/>
</dbReference>
<dbReference type="PANTHER" id="PTHR46268">
    <property type="entry name" value="STRESS RESPONSE PROTEIN NHAX"/>
    <property type="match status" value="1"/>
</dbReference>
<proteinExistence type="inferred from homology"/>
<protein>
    <submittedName>
        <fullName evidence="3">Nucleotide-binding universal stress UspA family protein</fullName>
    </submittedName>
</protein>
<comment type="caution">
    <text evidence="3">The sequence shown here is derived from an EMBL/GenBank/DDBJ whole genome shotgun (WGS) entry which is preliminary data.</text>
</comment>
<accession>A0A7W7H2L3</accession>
<comment type="similarity">
    <text evidence="1">Belongs to the universal stress protein A family.</text>
</comment>
<evidence type="ECO:0000313" key="4">
    <source>
        <dbReference type="Proteomes" id="UP000546162"/>
    </source>
</evidence>
<gene>
    <name evidence="3" type="ORF">BJY16_006222</name>
</gene>
<dbReference type="Gene3D" id="3.40.50.12370">
    <property type="match status" value="1"/>
</dbReference>
<feature type="domain" description="UspA" evidence="2">
    <location>
        <begin position="226"/>
        <end position="281"/>
    </location>
</feature>
<dbReference type="Pfam" id="PF00582">
    <property type="entry name" value="Usp"/>
    <property type="match status" value="2"/>
</dbReference>
<organism evidence="3 4">
    <name type="scientific">Actinoplanes octamycinicus</name>
    <dbReference type="NCBI Taxonomy" id="135948"/>
    <lineage>
        <taxon>Bacteria</taxon>
        <taxon>Bacillati</taxon>
        <taxon>Actinomycetota</taxon>
        <taxon>Actinomycetes</taxon>
        <taxon>Micromonosporales</taxon>
        <taxon>Micromonosporaceae</taxon>
        <taxon>Actinoplanes</taxon>
    </lineage>
</organism>
<evidence type="ECO:0000313" key="3">
    <source>
        <dbReference type="EMBL" id="MBB4742763.1"/>
    </source>
</evidence>
<feature type="domain" description="UspA" evidence="2">
    <location>
        <begin position="7"/>
        <end position="154"/>
    </location>
</feature>
<dbReference type="InterPro" id="IPR014729">
    <property type="entry name" value="Rossmann-like_a/b/a_fold"/>
</dbReference>
<evidence type="ECO:0000256" key="1">
    <source>
        <dbReference type="ARBA" id="ARBA00008791"/>
    </source>
</evidence>
<dbReference type="EMBL" id="JACHNB010000001">
    <property type="protein sequence ID" value="MBB4742763.1"/>
    <property type="molecule type" value="Genomic_DNA"/>
</dbReference>
<dbReference type="Proteomes" id="UP000546162">
    <property type="component" value="Unassembled WGS sequence"/>
</dbReference>
<dbReference type="RefSeq" id="WP_185043086.1">
    <property type="nucleotide sequence ID" value="NZ_BAABFG010000005.1"/>
</dbReference>
<sequence>MNTSAGQRILIGYDGSVPAAAAIEVAARLLPVAAVSITHVWTPPFGSEALRHRLWRGTYAVNEFVAAIEREGEAEASRLAAMGATLAVAPGRETTTLVRRTYGGEGLQLAEIAGEIGADLIVVGSRGLGGARAVLGSVSDMTVHYAPCPVLVVPHPLLQAEREALDSGPILVGWDGSPGAAVAAETAAWMFADRRVIPVFVHDGETPDGTPPAGLVTLPDHGMAVEHGRAIGRALTAEARSRQAAMLVVGSLGHSAVREILLGSVTMATLHHAFRPVLVVPHGYATKRAEFLHG</sequence>
<dbReference type="PANTHER" id="PTHR46268:SF6">
    <property type="entry name" value="UNIVERSAL STRESS PROTEIN UP12"/>
    <property type="match status" value="1"/>
</dbReference>
<keyword evidence="4" id="KW-1185">Reference proteome</keyword>
<name>A0A7W7H2L3_9ACTN</name>
<dbReference type="PRINTS" id="PR01438">
    <property type="entry name" value="UNVRSLSTRESS"/>
</dbReference>
<evidence type="ECO:0000259" key="2">
    <source>
        <dbReference type="Pfam" id="PF00582"/>
    </source>
</evidence>